<organism evidence="1">
    <name type="scientific">Trichophyton rubrum CBS 288.86</name>
    <dbReference type="NCBI Taxonomy" id="1215330"/>
    <lineage>
        <taxon>Eukaryota</taxon>
        <taxon>Fungi</taxon>
        <taxon>Dikarya</taxon>
        <taxon>Ascomycota</taxon>
        <taxon>Pezizomycotina</taxon>
        <taxon>Eurotiomycetes</taxon>
        <taxon>Eurotiomycetidae</taxon>
        <taxon>Onygenales</taxon>
        <taxon>Arthrodermataceae</taxon>
        <taxon>Trichophyton</taxon>
    </lineage>
</organism>
<protein>
    <submittedName>
        <fullName evidence="1">Uncharacterized protein</fullName>
    </submittedName>
</protein>
<evidence type="ECO:0000313" key="1">
    <source>
        <dbReference type="EMBL" id="EZF55449.1"/>
    </source>
</evidence>
<name>A0A022WAU2_TRIRU</name>
<dbReference type="AlphaFoldDB" id="A0A022WAU2"/>
<dbReference type="EMBL" id="KK207750">
    <property type="protein sequence ID" value="EZF55449.1"/>
    <property type="molecule type" value="Genomic_DNA"/>
</dbReference>
<reference evidence="1" key="1">
    <citation type="submission" date="2014-02" db="EMBL/GenBank/DDBJ databases">
        <title>The Genome Sequence of Trichophyton rubrum (morphotype fischeri) CBS 288.86.</title>
        <authorList>
            <consortium name="The Broad Institute Genomics Platform"/>
            <person name="Cuomo C.A."/>
            <person name="White T.C."/>
            <person name="Graser Y."/>
            <person name="Martinez-Rossi N."/>
            <person name="Heitman J."/>
            <person name="Young S.K."/>
            <person name="Zeng Q."/>
            <person name="Gargeya S."/>
            <person name="Abouelleil A."/>
            <person name="Alvarado L."/>
            <person name="Chapman S.B."/>
            <person name="Gainer-Dewar J."/>
            <person name="Goldberg J."/>
            <person name="Griggs A."/>
            <person name="Gujja S."/>
            <person name="Hansen M."/>
            <person name="Howarth C."/>
            <person name="Imamovic A."/>
            <person name="Larimer J."/>
            <person name="Martinez D."/>
            <person name="Murphy C."/>
            <person name="Pearson M.D."/>
            <person name="Persinoti G."/>
            <person name="Poon T."/>
            <person name="Priest M."/>
            <person name="Roberts A.D."/>
            <person name="Saif S."/>
            <person name="Shea T.D."/>
            <person name="Sykes S.N."/>
            <person name="Wortman J."/>
            <person name="Nusbaum C."/>
            <person name="Birren B."/>
        </authorList>
    </citation>
    <scope>NUCLEOTIDE SEQUENCE [LARGE SCALE GENOMIC DNA]</scope>
    <source>
        <strain evidence="1">CBS 288.86</strain>
    </source>
</reference>
<dbReference type="Proteomes" id="UP000023758">
    <property type="component" value="Unassembled WGS sequence"/>
</dbReference>
<gene>
    <name evidence="1" type="ORF">H103_01984</name>
</gene>
<sequence length="176" mass="18969">MVIISGGSVDRAAGRRCILASIAMVRYGYTESVSYKNWVWRRAIGQCILVSISKLFFSNIKLEEATTGCHIDLVPAYKIGSPGLPSQPRTQAVHAGNSMVEPAKGPPAAYLRSVSIYPRDAGTVERTSGFDPFRRRSLCVGAGGSVSGVKVSLLGGVDSDEALYIIDRRFTMPLLD</sequence>
<accession>A0A022WAU2</accession>
<dbReference type="HOGENOM" id="CLU_1526262_0_0_1"/>
<proteinExistence type="predicted"/>